<feature type="domain" description="Zinc-ribbon" evidence="1">
    <location>
        <begin position="67"/>
        <end position="88"/>
    </location>
</feature>
<evidence type="ECO:0000313" key="3">
    <source>
        <dbReference type="Proteomes" id="UP001207605"/>
    </source>
</evidence>
<evidence type="ECO:0000313" key="2">
    <source>
        <dbReference type="EMBL" id="MCU6699075.1"/>
    </source>
</evidence>
<dbReference type="Proteomes" id="UP001207605">
    <property type="component" value="Unassembled WGS sequence"/>
</dbReference>
<gene>
    <name evidence="2" type="ORF">OCV65_02290</name>
</gene>
<organism evidence="2 3">
    <name type="scientific">Dorea ammoniilytica</name>
    <dbReference type="NCBI Taxonomy" id="2981788"/>
    <lineage>
        <taxon>Bacteria</taxon>
        <taxon>Bacillati</taxon>
        <taxon>Bacillota</taxon>
        <taxon>Clostridia</taxon>
        <taxon>Lachnospirales</taxon>
        <taxon>Lachnospiraceae</taxon>
        <taxon>Dorea</taxon>
    </lineage>
</organism>
<comment type="caution">
    <text evidence="2">The sequence shown here is derived from an EMBL/GenBank/DDBJ whole genome shotgun (WGS) entry which is preliminary data.</text>
</comment>
<sequence length="89" mass="9880">MMGLEKTVFVNSEKIDTNESLKQAYMELGQAYYEGGFEDPLPQLLPLFDKITRIKNEIAATPAVRMCPQCGSTVKAGENFCAVCGMRLQ</sequence>
<dbReference type="EMBL" id="JAOQJV010000002">
    <property type="protein sequence ID" value="MCU6699075.1"/>
    <property type="molecule type" value="Genomic_DNA"/>
</dbReference>
<reference evidence="2 3" key="1">
    <citation type="journal article" date="2021" name="ISME Commun">
        <title>Automated analysis of genomic sequences facilitates high-throughput and comprehensive description of bacteria.</title>
        <authorList>
            <person name="Hitch T.C.A."/>
        </authorList>
    </citation>
    <scope>NUCLEOTIDE SEQUENCE [LARGE SCALE GENOMIC DNA]</scope>
    <source>
        <strain evidence="2 3">Sanger_02</strain>
    </source>
</reference>
<protein>
    <submittedName>
        <fullName evidence="2">Zinc ribbon domain-containing protein</fullName>
    </submittedName>
</protein>
<dbReference type="Pfam" id="PF13240">
    <property type="entry name" value="Zn_Ribbon_1"/>
    <property type="match status" value="1"/>
</dbReference>
<proteinExistence type="predicted"/>
<evidence type="ECO:0000259" key="1">
    <source>
        <dbReference type="Pfam" id="PF13240"/>
    </source>
</evidence>
<name>A0ABT2S3B1_9FIRM</name>
<dbReference type="RefSeq" id="WP_262580824.1">
    <property type="nucleotide sequence ID" value="NZ_JAOQJV010000002.1"/>
</dbReference>
<accession>A0ABT2S3B1</accession>
<dbReference type="InterPro" id="IPR026870">
    <property type="entry name" value="Zinc_ribbon_dom"/>
</dbReference>
<keyword evidence="3" id="KW-1185">Reference proteome</keyword>